<accession>A0A7R9ZXC3</accession>
<reference evidence="1" key="1">
    <citation type="submission" date="2021-01" db="EMBL/GenBank/DDBJ databases">
        <authorList>
            <person name="Corre E."/>
            <person name="Pelletier E."/>
            <person name="Niang G."/>
            <person name="Scheremetjew M."/>
            <person name="Finn R."/>
            <person name="Kale V."/>
            <person name="Holt S."/>
            <person name="Cochrane G."/>
            <person name="Meng A."/>
            <person name="Brown T."/>
            <person name="Cohen L."/>
        </authorList>
    </citation>
    <scope>NUCLEOTIDE SEQUENCE</scope>
    <source>
        <strain evidence="1">Pbaha01</strain>
    </source>
</reference>
<name>A0A7R9ZXC3_9DINO</name>
<dbReference type="EMBL" id="HBEG01004098">
    <property type="protein sequence ID" value="CAD8346681.1"/>
    <property type="molecule type" value="Transcribed_RNA"/>
</dbReference>
<evidence type="ECO:0000313" key="1">
    <source>
        <dbReference type="EMBL" id="CAD8346681.1"/>
    </source>
</evidence>
<protein>
    <submittedName>
        <fullName evidence="1">Uncharacterized protein</fullName>
    </submittedName>
</protein>
<organism evidence="1">
    <name type="scientific">Pyrodinium bahamense</name>
    <dbReference type="NCBI Taxonomy" id="73915"/>
    <lineage>
        <taxon>Eukaryota</taxon>
        <taxon>Sar</taxon>
        <taxon>Alveolata</taxon>
        <taxon>Dinophyceae</taxon>
        <taxon>Gonyaulacales</taxon>
        <taxon>Pyrocystaceae</taxon>
        <taxon>Pyrodinium</taxon>
    </lineage>
</organism>
<gene>
    <name evidence="1" type="ORF">PBAH0796_LOCUS2419</name>
</gene>
<dbReference type="AlphaFoldDB" id="A0A7R9ZXC3"/>
<sequence>MASRSEQRLVVVGHRTLFAYLLCLDFAPAEVIELQLWPPAADAGEGRAAAQAAEGWSWGEARGAEEILPLYNWKDEPLCSQGSPPLRGTLSTCRLNRGDEAARHTARRAGRAPPLCIPGLHW</sequence>
<proteinExistence type="predicted"/>